<feature type="compositionally biased region" description="Low complexity" evidence="1">
    <location>
        <begin position="230"/>
        <end position="246"/>
    </location>
</feature>
<evidence type="ECO:0000313" key="2">
    <source>
        <dbReference type="EMBL" id="RHZ70229.1"/>
    </source>
</evidence>
<dbReference type="AlphaFoldDB" id="A0A397I3J9"/>
<dbReference type="Proteomes" id="UP000266861">
    <property type="component" value="Unassembled WGS sequence"/>
</dbReference>
<evidence type="ECO:0000313" key="3">
    <source>
        <dbReference type="Proteomes" id="UP000266861"/>
    </source>
</evidence>
<evidence type="ECO:0000256" key="1">
    <source>
        <dbReference type="SAM" id="MobiDB-lite"/>
    </source>
</evidence>
<reference evidence="2 3" key="1">
    <citation type="submission" date="2018-08" db="EMBL/GenBank/DDBJ databases">
        <title>Genome and evolution of the arbuscular mycorrhizal fungus Diversispora epigaea (formerly Glomus versiforme) and its bacterial endosymbionts.</title>
        <authorList>
            <person name="Sun X."/>
            <person name="Fei Z."/>
            <person name="Harrison M."/>
        </authorList>
    </citation>
    <scope>NUCLEOTIDE SEQUENCE [LARGE SCALE GENOMIC DNA]</scope>
    <source>
        <strain evidence="2 3">IT104</strain>
    </source>
</reference>
<accession>A0A397I3J9</accession>
<dbReference type="EMBL" id="PQFF01000251">
    <property type="protein sequence ID" value="RHZ70229.1"/>
    <property type="molecule type" value="Genomic_DNA"/>
</dbReference>
<organism evidence="2 3">
    <name type="scientific">Diversispora epigaea</name>
    <dbReference type="NCBI Taxonomy" id="1348612"/>
    <lineage>
        <taxon>Eukaryota</taxon>
        <taxon>Fungi</taxon>
        <taxon>Fungi incertae sedis</taxon>
        <taxon>Mucoromycota</taxon>
        <taxon>Glomeromycotina</taxon>
        <taxon>Glomeromycetes</taxon>
        <taxon>Diversisporales</taxon>
        <taxon>Diversisporaceae</taxon>
        <taxon>Diversispora</taxon>
    </lineage>
</organism>
<feature type="region of interest" description="Disordered" evidence="1">
    <location>
        <begin position="227"/>
        <end position="246"/>
    </location>
</feature>
<gene>
    <name evidence="2" type="ORF">Glove_274g9</name>
</gene>
<proteinExistence type="predicted"/>
<sequence>MTNTLSTNLLRELNSKLVAEITKIRKKYSEVETEAKTGYRRERFNRNSRSENYNYWPAHHYHQFPNQKKCESTSQIENQNLIITSQKNTNILQSSVCLELSVISWPEGGSQLSTSTIEIHSDKKNSTGSMVPNQVQNVDNTPKRVVNITSATSNLSEIEQSSEPKSLEDKEIDKFLDSTYKEKVSKEIRERNRKAKLFITNDVVINSGQSHKKKMTQDIVQDVFDFITDSPKQSSGPQPQSRKIMR</sequence>
<keyword evidence="3" id="KW-1185">Reference proteome</keyword>
<comment type="caution">
    <text evidence="2">The sequence shown here is derived from an EMBL/GenBank/DDBJ whole genome shotgun (WGS) entry which is preliminary data.</text>
</comment>
<name>A0A397I3J9_9GLOM</name>
<protein>
    <submittedName>
        <fullName evidence="2">Uncharacterized protein</fullName>
    </submittedName>
</protein>